<organism evidence="2 3">
    <name type="scientific">Arcobacter arenosus</name>
    <dbReference type="NCBI Taxonomy" id="2576037"/>
    <lineage>
        <taxon>Bacteria</taxon>
        <taxon>Pseudomonadati</taxon>
        <taxon>Campylobacterota</taxon>
        <taxon>Epsilonproteobacteria</taxon>
        <taxon>Campylobacterales</taxon>
        <taxon>Arcobacteraceae</taxon>
        <taxon>Arcobacter</taxon>
    </lineage>
</organism>
<dbReference type="OrthoDB" id="7361822at2"/>
<dbReference type="InterPro" id="IPR027396">
    <property type="entry name" value="DsrEFH-like"/>
</dbReference>
<evidence type="ECO:0000256" key="1">
    <source>
        <dbReference type="SAM" id="SignalP"/>
    </source>
</evidence>
<accession>A0A5R8Y0P7</accession>
<dbReference type="RefSeq" id="WP_138152244.1">
    <property type="nucleotide sequence ID" value="NZ_CBDDKQ010000002.1"/>
</dbReference>
<comment type="caution">
    <text evidence="2">The sequence shown here is derived from an EMBL/GenBank/DDBJ whole genome shotgun (WGS) entry which is preliminary data.</text>
</comment>
<proteinExistence type="predicted"/>
<dbReference type="Proteomes" id="UP000308901">
    <property type="component" value="Unassembled WGS sequence"/>
</dbReference>
<sequence length="140" mass="14633">MKKLLSIAAISALLTTGAMASEKKGLNVVLTAADAQTQLMAMVLSTMTLKQKKMVNVTLCSEAGNLAVKGAPSPKLKPKDVSPKMLLQGLIKKGANVQVCPLFLPNAGLDNSVLLEGITVAKPPKVAAQLLNDDFATLSY</sequence>
<keyword evidence="3" id="KW-1185">Reference proteome</keyword>
<evidence type="ECO:0000313" key="3">
    <source>
        <dbReference type="Proteomes" id="UP000308901"/>
    </source>
</evidence>
<feature type="signal peptide" evidence="1">
    <location>
        <begin position="1"/>
        <end position="20"/>
    </location>
</feature>
<keyword evidence="1" id="KW-0732">Signal</keyword>
<evidence type="ECO:0008006" key="4">
    <source>
        <dbReference type="Google" id="ProtNLM"/>
    </source>
</evidence>
<reference evidence="2 3" key="1">
    <citation type="submission" date="2019-05" db="EMBL/GenBank/DDBJ databases">
        <title>Arcobacter sp. nov., isolated from sea sediment.</title>
        <authorList>
            <person name="Kim W."/>
        </authorList>
    </citation>
    <scope>NUCLEOTIDE SEQUENCE [LARGE SCALE GENOMIC DNA]</scope>
    <source>
        <strain evidence="2 3">CAU 1517</strain>
    </source>
</reference>
<dbReference type="AlphaFoldDB" id="A0A5R8Y0P7"/>
<dbReference type="Gene3D" id="3.40.1260.10">
    <property type="entry name" value="DsrEFH-like"/>
    <property type="match status" value="1"/>
</dbReference>
<protein>
    <recommendedName>
        <fullName evidence="4">DsrE/DsrF-like family protein</fullName>
    </recommendedName>
</protein>
<name>A0A5R8Y0P7_9BACT</name>
<dbReference type="EMBL" id="VANU01000003">
    <property type="protein sequence ID" value="TLP38250.1"/>
    <property type="molecule type" value="Genomic_DNA"/>
</dbReference>
<dbReference type="SUPFAM" id="SSF75169">
    <property type="entry name" value="DsrEFH-like"/>
    <property type="match status" value="1"/>
</dbReference>
<gene>
    <name evidence="2" type="ORF">FDK22_07180</name>
</gene>
<evidence type="ECO:0000313" key="2">
    <source>
        <dbReference type="EMBL" id="TLP38250.1"/>
    </source>
</evidence>
<feature type="chain" id="PRO_5024405980" description="DsrE/DsrF-like family protein" evidence="1">
    <location>
        <begin position="21"/>
        <end position="140"/>
    </location>
</feature>